<sequence>MFCKILIRFVACAGLIILTSFLPSQVTASSNELFVSAAISLKGAFEDLAVIYWNKYGVKITFNFGASGLLQRQIEFGASVDVFASSGENQMDRLKSKGLIIEETRKDFARNSIIIVKPKNPAIHLSNIYDLQKEEFKIIAMGNPATVPAGYYTKVVLDQLGLWEKLRPKLIYTENVQHVLTYIKRGEADAGFVYISDVPKEEADLVDKGYIPADNQPPIVYPIAVVRNSSASEMGKAFIELVTSDMGRKILMKHGFGVPEK</sequence>
<evidence type="ECO:0000256" key="7">
    <source>
        <dbReference type="SAM" id="SignalP"/>
    </source>
</evidence>
<name>A0A933LRD1_UNCTE</name>
<dbReference type="Proteomes" id="UP000772181">
    <property type="component" value="Unassembled WGS sequence"/>
</dbReference>
<dbReference type="GO" id="GO:0015689">
    <property type="term" value="P:molybdate ion transport"/>
    <property type="evidence" value="ECO:0007669"/>
    <property type="project" value="InterPro"/>
</dbReference>
<dbReference type="GO" id="GO:0046872">
    <property type="term" value="F:metal ion binding"/>
    <property type="evidence" value="ECO:0007669"/>
    <property type="project" value="UniProtKB-KW"/>
</dbReference>
<dbReference type="GO" id="GO:1901359">
    <property type="term" value="F:tungstate binding"/>
    <property type="evidence" value="ECO:0007669"/>
    <property type="project" value="UniProtKB-ARBA"/>
</dbReference>
<reference evidence="8" key="1">
    <citation type="submission" date="2020-07" db="EMBL/GenBank/DDBJ databases">
        <title>Huge and variable diversity of episymbiotic CPR bacteria and DPANN archaea in groundwater ecosystems.</title>
        <authorList>
            <person name="He C.Y."/>
            <person name="Keren R."/>
            <person name="Whittaker M."/>
            <person name="Farag I.F."/>
            <person name="Doudna J."/>
            <person name="Cate J.H.D."/>
            <person name="Banfield J.F."/>
        </authorList>
    </citation>
    <scope>NUCLEOTIDE SEQUENCE</scope>
    <source>
        <strain evidence="8">NC_groundwater_1482_Ag_S-0.65um_47_24</strain>
    </source>
</reference>
<proteinExistence type="inferred from homology"/>
<evidence type="ECO:0000256" key="6">
    <source>
        <dbReference type="PIRSR" id="PIRSR004846-1"/>
    </source>
</evidence>
<organism evidence="8 9">
    <name type="scientific">Tectimicrobiota bacterium</name>
    <dbReference type="NCBI Taxonomy" id="2528274"/>
    <lineage>
        <taxon>Bacteria</taxon>
        <taxon>Pseudomonadati</taxon>
        <taxon>Nitrospinota/Tectimicrobiota group</taxon>
        <taxon>Candidatus Tectimicrobiota</taxon>
    </lineage>
</organism>
<keyword evidence="2 6" id="KW-0500">Molybdenum</keyword>
<feature type="binding site" evidence="6">
    <location>
        <position position="40"/>
    </location>
    <ligand>
        <name>molybdate</name>
        <dbReference type="ChEBI" id="CHEBI:36264"/>
    </ligand>
</feature>
<dbReference type="SUPFAM" id="SSF53850">
    <property type="entry name" value="Periplasmic binding protein-like II"/>
    <property type="match status" value="1"/>
</dbReference>
<gene>
    <name evidence="8" type="primary">modA</name>
    <name evidence="8" type="ORF">HY730_09675</name>
</gene>
<dbReference type="PANTHER" id="PTHR30632:SF0">
    <property type="entry name" value="SULFATE-BINDING PROTEIN"/>
    <property type="match status" value="1"/>
</dbReference>
<comment type="similarity">
    <text evidence="1">Belongs to the bacterial solute-binding protein ModA family.</text>
</comment>
<dbReference type="EMBL" id="JACQWF010000419">
    <property type="protein sequence ID" value="MBI4596624.1"/>
    <property type="molecule type" value="Genomic_DNA"/>
</dbReference>
<dbReference type="PANTHER" id="PTHR30632">
    <property type="entry name" value="MOLYBDATE-BINDING PERIPLASMIC PROTEIN"/>
    <property type="match status" value="1"/>
</dbReference>
<dbReference type="InterPro" id="IPR005950">
    <property type="entry name" value="ModA"/>
</dbReference>
<evidence type="ECO:0000313" key="8">
    <source>
        <dbReference type="EMBL" id="MBI4596624.1"/>
    </source>
</evidence>
<keyword evidence="4 7" id="KW-0732">Signal</keyword>
<dbReference type="AlphaFoldDB" id="A0A933LRD1"/>
<dbReference type="InterPro" id="IPR050682">
    <property type="entry name" value="ModA/WtpA"/>
</dbReference>
<dbReference type="Pfam" id="PF13531">
    <property type="entry name" value="SBP_bac_11"/>
    <property type="match status" value="1"/>
</dbReference>
<accession>A0A933LRD1</accession>
<feature type="chain" id="PRO_5037020450" evidence="7">
    <location>
        <begin position="29"/>
        <end position="261"/>
    </location>
</feature>
<feature type="binding site" evidence="6">
    <location>
        <position position="176"/>
    </location>
    <ligand>
        <name>molybdate</name>
        <dbReference type="ChEBI" id="CHEBI:36264"/>
    </ligand>
</feature>
<dbReference type="GO" id="GO:0030973">
    <property type="term" value="F:molybdate ion binding"/>
    <property type="evidence" value="ECO:0007669"/>
    <property type="project" value="TreeGrafter"/>
</dbReference>
<feature type="binding site" evidence="6">
    <location>
        <position position="194"/>
    </location>
    <ligand>
        <name>molybdate</name>
        <dbReference type="ChEBI" id="CHEBI:36264"/>
    </ligand>
</feature>
<dbReference type="PIRSF" id="PIRSF004846">
    <property type="entry name" value="ModA"/>
    <property type="match status" value="1"/>
</dbReference>
<feature type="binding site" evidence="6">
    <location>
        <position position="67"/>
    </location>
    <ligand>
        <name>molybdate</name>
        <dbReference type="ChEBI" id="CHEBI:36264"/>
    </ligand>
</feature>
<dbReference type="Gene3D" id="3.40.190.10">
    <property type="entry name" value="Periplasmic binding protein-like II"/>
    <property type="match status" value="2"/>
</dbReference>
<comment type="subunit">
    <text evidence="5">The complex is composed of two ATP-binding proteins (ModC), two transmembrane proteins (ModB) and a solute-binding protein (ModA).</text>
</comment>
<evidence type="ECO:0000256" key="2">
    <source>
        <dbReference type="ARBA" id="ARBA00022505"/>
    </source>
</evidence>
<protein>
    <submittedName>
        <fullName evidence="8">Molybdate ABC transporter substrate-binding protein</fullName>
    </submittedName>
</protein>
<evidence type="ECO:0000256" key="1">
    <source>
        <dbReference type="ARBA" id="ARBA00009175"/>
    </source>
</evidence>
<comment type="caution">
    <text evidence="8">The sequence shown here is derived from an EMBL/GenBank/DDBJ whole genome shotgun (WGS) entry which is preliminary data.</text>
</comment>
<feature type="binding site" evidence="6">
    <location>
        <position position="149"/>
    </location>
    <ligand>
        <name>molybdate</name>
        <dbReference type="ChEBI" id="CHEBI:36264"/>
    </ligand>
</feature>
<dbReference type="FunFam" id="3.40.190.10:FF:000035">
    <property type="entry name" value="Molybdate ABC transporter substrate-binding protein"/>
    <property type="match status" value="1"/>
</dbReference>
<evidence type="ECO:0000256" key="5">
    <source>
        <dbReference type="ARBA" id="ARBA00062515"/>
    </source>
</evidence>
<evidence type="ECO:0000256" key="3">
    <source>
        <dbReference type="ARBA" id="ARBA00022723"/>
    </source>
</evidence>
<evidence type="ECO:0000313" key="9">
    <source>
        <dbReference type="Proteomes" id="UP000772181"/>
    </source>
</evidence>
<dbReference type="NCBIfam" id="TIGR01256">
    <property type="entry name" value="modA"/>
    <property type="match status" value="1"/>
</dbReference>
<keyword evidence="3 6" id="KW-0479">Metal-binding</keyword>
<evidence type="ECO:0000256" key="4">
    <source>
        <dbReference type="ARBA" id="ARBA00022729"/>
    </source>
</evidence>
<feature type="signal peptide" evidence="7">
    <location>
        <begin position="1"/>
        <end position="28"/>
    </location>
</feature>